<accession>A0A4C1XXQ5</accession>
<evidence type="ECO:0000313" key="2">
    <source>
        <dbReference type="Proteomes" id="UP000299102"/>
    </source>
</evidence>
<reference evidence="1 2" key="1">
    <citation type="journal article" date="2019" name="Commun. Biol.">
        <title>The bagworm genome reveals a unique fibroin gene that provides high tensile strength.</title>
        <authorList>
            <person name="Kono N."/>
            <person name="Nakamura H."/>
            <person name="Ohtoshi R."/>
            <person name="Tomita M."/>
            <person name="Numata K."/>
            <person name="Arakawa K."/>
        </authorList>
    </citation>
    <scope>NUCLEOTIDE SEQUENCE [LARGE SCALE GENOMIC DNA]</scope>
</reference>
<dbReference type="Proteomes" id="UP000299102">
    <property type="component" value="Unassembled WGS sequence"/>
</dbReference>
<keyword evidence="2" id="KW-1185">Reference proteome</keyword>
<organism evidence="1 2">
    <name type="scientific">Eumeta variegata</name>
    <name type="common">Bagworm moth</name>
    <name type="synonym">Eumeta japonica</name>
    <dbReference type="NCBI Taxonomy" id="151549"/>
    <lineage>
        <taxon>Eukaryota</taxon>
        <taxon>Metazoa</taxon>
        <taxon>Ecdysozoa</taxon>
        <taxon>Arthropoda</taxon>
        <taxon>Hexapoda</taxon>
        <taxon>Insecta</taxon>
        <taxon>Pterygota</taxon>
        <taxon>Neoptera</taxon>
        <taxon>Endopterygota</taxon>
        <taxon>Lepidoptera</taxon>
        <taxon>Glossata</taxon>
        <taxon>Ditrysia</taxon>
        <taxon>Tineoidea</taxon>
        <taxon>Psychidae</taxon>
        <taxon>Oiketicinae</taxon>
        <taxon>Eumeta</taxon>
    </lineage>
</organism>
<gene>
    <name evidence="1" type="ORF">EVAR_99052_1</name>
</gene>
<comment type="caution">
    <text evidence="1">The sequence shown here is derived from an EMBL/GenBank/DDBJ whole genome shotgun (WGS) entry which is preliminary data.</text>
</comment>
<proteinExistence type="predicted"/>
<protein>
    <submittedName>
        <fullName evidence="1">Uncharacterized protein</fullName>
    </submittedName>
</protein>
<evidence type="ECO:0000313" key="1">
    <source>
        <dbReference type="EMBL" id="GBP68376.1"/>
    </source>
</evidence>
<dbReference type="AlphaFoldDB" id="A0A4C1XXQ5"/>
<sequence>MRQGKALYSFIVDIIKAWCRSGFERFNQLLDFVNRDEWQIVFGFKGGSVPDLFLDTVYLVYNRLSSGLILPYCQRHTFPQFISDSEVWILSPLLRPVEGQEWLTTLITKMATMSRTNCSICSPKQ</sequence>
<dbReference type="EMBL" id="BGZK01001009">
    <property type="protein sequence ID" value="GBP68376.1"/>
    <property type="molecule type" value="Genomic_DNA"/>
</dbReference>
<name>A0A4C1XXQ5_EUMVA</name>